<sequence>MATKKQKELMEIVDAKVISERERILKVMNKADIYTLTLDSLLESYLDTFEIYTTMYLRWREAGFPETQKYTNKAKATNKSKHPLAQQVETWSDKKIKALEKLGLTNKNIGKKIVGGSSAKKDELEKPIEKVKDELAEHREKWRKKTEKV</sequence>
<organism evidence="2 3">
    <name type="scientific">Carnobacterium maltaromaticum</name>
    <name type="common">Carnobacterium piscicola</name>
    <dbReference type="NCBI Taxonomy" id="2751"/>
    <lineage>
        <taxon>Bacteria</taxon>
        <taxon>Bacillati</taxon>
        <taxon>Bacillota</taxon>
        <taxon>Bacilli</taxon>
        <taxon>Lactobacillales</taxon>
        <taxon>Carnobacteriaceae</taxon>
        <taxon>Carnobacterium</taxon>
    </lineage>
</organism>
<accession>A0AAW9K2L8</accession>
<feature type="coiled-coil region" evidence="1">
    <location>
        <begin position="121"/>
        <end position="148"/>
    </location>
</feature>
<dbReference type="AlphaFoldDB" id="A0AAW9K2L8"/>
<keyword evidence="1" id="KW-0175">Coiled coil</keyword>
<dbReference type="EMBL" id="JAVBVO010000003">
    <property type="protein sequence ID" value="MDZ5758710.1"/>
    <property type="molecule type" value="Genomic_DNA"/>
</dbReference>
<dbReference type="Pfam" id="PF05119">
    <property type="entry name" value="Terminase_4"/>
    <property type="match status" value="1"/>
</dbReference>
<name>A0AAW9K2L8_CARML</name>
<reference evidence="2" key="1">
    <citation type="submission" date="2023-08" db="EMBL/GenBank/DDBJ databases">
        <title>Genomic characterization of piscicolin 126 produced by Carnobacterium maltaromaticum CM22 strain isolated from salmon (Salmo salar).</title>
        <authorList>
            <person name="Gonzalez-Gragera E."/>
            <person name="Garcia-Lopez J.D."/>
            <person name="Teso-Perez C."/>
            <person name="Gimenez-Hernandez I."/>
            <person name="Peralta-Sanchez J.M."/>
            <person name="Valdivia E."/>
            <person name="Montalban-Lopez M."/>
            <person name="Martin-Platero A.M."/>
            <person name="Banos A."/>
            <person name="Martinez-Bueno M."/>
        </authorList>
    </citation>
    <scope>NUCLEOTIDE SEQUENCE</scope>
    <source>
        <strain evidence="2">CM22</strain>
    </source>
</reference>
<dbReference type="RefSeq" id="WP_322808878.1">
    <property type="nucleotide sequence ID" value="NZ_JAVBVO010000003.1"/>
</dbReference>
<evidence type="ECO:0000313" key="2">
    <source>
        <dbReference type="EMBL" id="MDZ5758710.1"/>
    </source>
</evidence>
<evidence type="ECO:0000256" key="1">
    <source>
        <dbReference type="SAM" id="Coils"/>
    </source>
</evidence>
<dbReference type="Proteomes" id="UP001290462">
    <property type="component" value="Unassembled WGS sequence"/>
</dbReference>
<gene>
    <name evidence="2" type="ORF">RAK27_08600</name>
</gene>
<comment type="caution">
    <text evidence="2">The sequence shown here is derived from an EMBL/GenBank/DDBJ whole genome shotgun (WGS) entry which is preliminary data.</text>
</comment>
<dbReference type="InterPro" id="IPR006448">
    <property type="entry name" value="Phage_term_ssu_P27"/>
</dbReference>
<proteinExistence type="predicted"/>
<evidence type="ECO:0000313" key="3">
    <source>
        <dbReference type="Proteomes" id="UP001290462"/>
    </source>
</evidence>
<protein>
    <submittedName>
        <fullName evidence="2">P27 family phage terminase small subunit</fullName>
    </submittedName>
</protein>